<evidence type="ECO:0000313" key="1">
    <source>
        <dbReference type="EMBL" id="TEB34839.1"/>
    </source>
</evidence>
<evidence type="ECO:0000313" key="2">
    <source>
        <dbReference type="Proteomes" id="UP000298030"/>
    </source>
</evidence>
<name>A0A4Y7TMS3_COPMI</name>
<dbReference type="EMBL" id="QPFP01000008">
    <property type="protein sequence ID" value="TEB34839.1"/>
    <property type="molecule type" value="Genomic_DNA"/>
</dbReference>
<dbReference type="AlphaFoldDB" id="A0A4Y7TMS3"/>
<protein>
    <submittedName>
        <fullName evidence="1">Uncharacterized protein</fullName>
    </submittedName>
</protein>
<dbReference type="Proteomes" id="UP000298030">
    <property type="component" value="Unassembled WGS sequence"/>
</dbReference>
<comment type="caution">
    <text evidence="1">The sequence shown here is derived from an EMBL/GenBank/DDBJ whole genome shotgun (WGS) entry which is preliminary data.</text>
</comment>
<keyword evidence="2" id="KW-1185">Reference proteome</keyword>
<proteinExistence type="predicted"/>
<dbReference type="OrthoDB" id="3121029at2759"/>
<accession>A0A4Y7TMS3</accession>
<reference evidence="1 2" key="1">
    <citation type="journal article" date="2019" name="Nat. Ecol. Evol.">
        <title>Megaphylogeny resolves global patterns of mushroom evolution.</title>
        <authorList>
            <person name="Varga T."/>
            <person name="Krizsan K."/>
            <person name="Foldi C."/>
            <person name="Dima B."/>
            <person name="Sanchez-Garcia M."/>
            <person name="Sanchez-Ramirez S."/>
            <person name="Szollosi G.J."/>
            <person name="Szarkandi J.G."/>
            <person name="Papp V."/>
            <person name="Albert L."/>
            <person name="Andreopoulos W."/>
            <person name="Angelini C."/>
            <person name="Antonin V."/>
            <person name="Barry K.W."/>
            <person name="Bougher N.L."/>
            <person name="Buchanan P."/>
            <person name="Buyck B."/>
            <person name="Bense V."/>
            <person name="Catcheside P."/>
            <person name="Chovatia M."/>
            <person name="Cooper J."/>
            <person name="Damon W."/>
            <person name="Desjardin D."/>
            <person name="Finy P."/>
            <person name="Geml J."/>
            <person name="Haridas S."/>
            <person name="Hughes K."/>
            <person name="Justo A."/>
            <person name="Karasinski D."/>
            <person name="Kautmanova I."/>
            <person name="Kiss B."/>
            <person name="Kocsube S."/>
            <person name="Kotiranta H."/>
            <person name="LaButti K.M."/>
            <person name="Lechner B.E."/>
            <person name="Liimatainen K."/>
            <person name="Lipzen A."/>
            <person name="Lukacs Z."/>
            <person name="Mihaltcheva S."/>
            <person name="Morgado L.N."/>
            <person name="Niskanen T."/>
            <person name="Noordeloos M.E."/>
            <person name="Ohm R.A."/>
            <person name="Ortiz-Santana B."/>
            <person name="Ovrebo C."/>
            <person name="Racz N."/>
            <person name="Riley R."/>
            <person name="Savchenko A."/>
            <person name="Shiryaev A."/>
            <person name="Soop K."/>
            <person name="Spirin V."/>
            <person name="Szebenyi C."/>
            <person name="Tomsovsky M."/>
            <person name="Tulloss R.E."/>
            <person name="Uehling J."/>
            <person name="Grigoriev I.V."/>
            <person name="Vagvolgyi C."/>
            <person name="Papp T."/>
            <person name="Martin F.M."/>
            <person name="Miettinen O."/>
            <person name="Hibbett D.S."/>
            <person name="Nagy L.G."/>
        </authorList>
    </citation>
    <scope>NUCLEOTIDE SEQUENCE [LARGE SCALE GENOMIC DNA]</scope>
    <source>
        <strain evidence="1 2">FP101781</strain>
    </source>
</reference>
<gene>
    <name evidence="1" type="ORF">FA13DRAFT_1707057</name>
</gene>
<organism evidence="1 2">
    <name type="scientific">Coprinellus micaceus</name>
    <name type="common">Glistening ink-cap mushroom</name>
    <name type="synonym">Coprinus micaceus</name>
    <dbReference type="NCBI Taxonomy" id="71717"/>
    <lineage>
        <taxon>Eukaryota</taxon>
        <taxon>Fungi</taxon>
        <taxon>Dikarya</taxon>
        <taxon>Basidiomycota</taxon>
        <taxon>Agaricomycotina</taxon>
        <taxon>Agaricomycetes</taxon>
        <taxon>Agaricomycetidae</taxon>
        <taxon>Agaricales</taxon>
        <taxon>Agaricineae</taxon>
        <taxon>Psathyrellaceae</taxon>
        <taxon>Coprinellus</taxon>
    </lineage>
</organism>
<sequence>MSHILLGDQPSTTRFFLLGCFLEQRQRAFLVEMKAHGSQLSDSAELVELFLSEMRIAIEVLGYQRCLEPEMPCMPSLRRTGSVIFKGRAEVWDLLRHGSLLPPGHDRDPWMLSSSRNGPELKIRSWWSTPRSLSTPKKLLEEFNWAVNGLLSDIPGGITDEDAERFADEMRIVCGGMKSHTDRLPRLKESYDRLIVDARARLAVFDGISQGASDL</sequence>